<gene>
    <name evidence="1" type="ORF">Tco_0937851</name>
</gene>
<dbReference type="Proteomes" id="UP001151760">
    <property type="component" value="Unassembled WGS sequence"/>
</dbReference>
<organism evidence="1 2">
    <name type="scientific">Tanacetum coccineum</name>
    <dbReference type="NCBI Taxonomy" id="301880"/>
    <lineage>
        <taxon>Eukaryota</taxon>
        <taxon>Viridiplantae</taxon>
        <taxon>Streptophyta</taxon>
        <taxon>Embryophyta</taxon>
        <taxon>Tracheophyta</taxon>
        <taxon>Spermatophyta</taxon>
        <taxon>Magnoliopsida</taxon>
        <taxon>eudicotyledons</taxon>
        <taxon>Gunneridae</taxon>
        <taxon>Pentapetalae</taxon>
        <taxon>asterids</taxon>
        <taxon>campanulids</taxon>
        <taxon>Asterales</taxon>
        <taxon>Asteraceae</taxon>
        <taxon>Asteroideae</taxon>
        <taxon>Anthemideae</taxon>
        <taxon>Anthemidinae</taxon>
        <taxon>Tanacetum</taxon>
    </lineage>
</organism>
<evidence type="ECO:0000313" key="1">
    <source>
        <dbReference type="EMBL" id="GJT37986.1"/>
    </source>
</evidence>
<keyword evidence="2" id="KW-1185">Reference proteome</keyword>
<sequence>VVWALAAFPTPTANVPSAERLAVTIVRAATAHFSLRHGAVAGNAAEPSGSDVFGVFYSTFMFLVLCYLQCKVGSFGFSGLAHAIYLSLLYLEEVKPHRHILFATVLLVTIVFKSGDHPYKILDNFVELLTMWYIFVPTILLAEMIFEMIGLSPVADPGAKLRWFLSDAIRLKGYLKIEVKVKMDNPNITMEEYIRLEEEKARRRGKVYNWETATYGKIWDNEDVHDLGSDETEFSAIDF</sequence>
<protein>
    <recommendedName>
        <fullName evidence="3">Ion transport domain-containing protein</fullName>
    </recommendedName>
</protein>
<dbReference type="EMBL" id="BQNB010015268">
    <property type="protein sequence ID" value="GJT37986.1"/>
    <property type="molecule type" value="Genomic_DNA"/>
</dbReference>
<comment type="caution">
    <text evidence="1">The sequence shown here is derived from an EMBL/GenBank/DDBJ whole genome shotgun (WGS) entry which is preliminary data.</text>
</comment>
<name>A0ABQ5DFF7_9ASTR</name>
<feature type="non-terminal residue" evidence="1">
    <location>
        <position position="1"/>
    </location>
</feature>
<reference evidence="1" key="2">
    <citation type="submission" date="2022-01" db="EMBL/GenBank/DDBJ databases">
        <authorList>
            <person name="Yamashiro T."/>
            <person name="Shiraishi A."/>
            <person name="Satake H."/>
            <person name="Nakayama K."/>
        </authorList>
    </citation>
    <scope>NUCLEOTIDE SEQUENCE</scope>
</reference>
<evidence type="ECO:0008006" key="3">
    <source>
        <dbReference type="Google" id="ProtNLM"/>
    </source>
</evidence>
<reference evidence="1" key="1">
    <citation type="journal article" date="2022" name="Int. J. Mol. Sci.">
        <title>Draft Genome of Tanacetum Coccineum: Genomic Comparison of Closely Related Tanacetum-Family Plants.</title>
        <authorList>
            <person name="Yamashiro T."/>
            <person name="Shiraishi A."/>
            <person name="Nakayama K."/>
            <person name="Satake H."/>
        </authorList>
    </citation>
    <scope>NUCLEOTIDE SEQUENCE</scope>
</reference>
<accession>A0ABQ5DFF7</accession>
<evidence type="ECO:0000313" key="2">
    <source>
        <dbReference type="Proteomes" id="UP001151760"/>
    </source>
</evidence>
<proteinExistence type="predicted"/>